<reference evidence="2 3" key="1">
    <citation type="journal article" date="2011" name="J. Bacteriol.">
        <title>Whole-genome sequences of thirteen isolates of Borrelia burgdorferi.</title>
        <authorList>
            <person name="Schutzer S.E."/>
            <person name="Fraser-Liggett C.M."/>
            <person name="Casjens S.R."/>
            <person name="Qiu W.G."/>
            <person name="Dunn J.J."/>
            <person name="Mongodin E.F."/>
            <person name="Luft B.J."/>
        </authorList>
    </citation>
    <scope>NUCLEOTIDE SEQUENCE [LARGE SCALE GENOMIC DNA]</scope>
    <source>
        <strain evidence="2 3">ZS7</strain>
        <plasmid evidence="2 3">ZS7_lp28-1</plasmid>
    </source>
</reference>
<dbReference type="RefSeq" id="WP_010258312.1">
    <property type="nucleotide sequence ID" value="NC_011780.1"/>
</dbReference>
<dbReference type="InterPro" id="IPR035340">
    <property type="entry name" value="DUF5425"/>
</dbReference>
<keyword evidence="1" id="KW-0732">Signal</keyword>
<dbReference type="SMR" id="A0A0H3C2B5"/>
<feature type="chain" id="PRO_5002605600" description="Lipoprotein" evidence="1">
    <location>
        <begin position="30"/>
        <end position="97"/>
    </location>
</feature>
<dbReference type="Pfam" id="PF17472">
    <property type="entry name" value="DUF5425"/>
    <property type="match status" value="1"/>
</dbReference>
<geneLocation type="plasmid" evidence="2 3">
    <name>ZS7_lp28-1</name>
</geneLocation>
<organism evidence="2 3">
    <name type="scientific">Borreliella burgdorferi (strain ZS7)</name>
    <name type="common">Borrelia burgdorferi</name>
    <dbReference type="NCBI Taxonomy" id="445985"/>
    <lineage>
        <taxon>Bacteria</taxon>
        <taxon>Pseudomonadati</taxon>
        <taxon>Spirochaetota</taxon>
        <taxon>Spirochaetia</taxon>
        <taxon>Spirochaetales</taxon>
        <taxon>Borreliaceae</taxon>
        <taxon>Borreliella</taxon>
    </lineage>
</organism>
<sequence>MNKKFSISLLSTILAFLLVLGCDLSSNNAENKMDDIFNLEKKYMDNSNYKCLSKNEAIVKNSKIKLGVNNTRSRSYSSRETNVSDSYNKTYSYCKSN</sequence>
<protein>
    <recommendedName>
        <fullName evidence="4">Lipoprotein</fullName>
    </recommendedName>
</protein>
<feature type="signal peptide" evidence="1">
    <location>
        <begin position="1"/>
        <end position="29"/>
    </location>
</feature>
<evidence type="ECO:0000313" key="3">
    <source>
        <dbReference type="Proteomes" id="UP000006901"/>
    </source>
</evidence>
<gene>
    <name evidence="2" type="ordered locus">BbuZS7_F22</name>
</gene>
<accession>A0A0H3C2B5</accession>
<dbReference type="Proteomes" id="UP000006901">
    <property type="component" value="Plasmid ZS7_lp28-1"/>
</dbReference>
<dbReference type="HOGENOM" id="CLU_159799_0_0_12"/>
<dbReference type="KEGG" id="bbz:BbuZS7_F22"/>
<evidence type="ECO:0000256" key="1">
    <source>
        <dbReference type="SAM" id="SignalP"/>
    </source>
</evidence>
<evidence type="ECO:0008006" key="4">
    <source>
        <dbReference type="Google" id="ProtNLM"/>
    </source>
</evidence>
<dbReference type="AlphaFoldDB" id="A0A0H3C2B5"/>
<evidence type="ECO:0000313" key="2">
    <source>
        <dbReference type="EMBL" id="ACK75356.1"/>
    </source>
</evidence>
<name>A0A0H3C2B5_BORBZ</name>
<proteinExistence type="predicted"/>
<dbReference type="EMBL" id="CP001210">
    <property type="protein sequence ID" value="ACK75356.1"/>
    <property type="molecule type" value="Genomic_DNA"/>
</dbReference>
<dbReference type="PROSITE" id="PS51257">
    <property type="entry name" value="PROKAR_LIPOPROTEIN"/>
    <property type="match status" value="1"/>
</dbReference>
<keyword evidence="2" id="KW-0614">Plasmid</keyword>